<keyword evidence="5" id="KW-0560">Oxidoreductase</keyword>
<gene>
    <name evidence="9" type="ORF">BP5796_04567</name>
</gene>
<dbReference type="AlphaFoldDB" id="A0A3D8S9Q2"/>
<reference evidence="9 10" key="1">
    <citation type="journal article" date="2018" name="IMA Fungus">
        <title>IMA Genome-F 9: Draft genome sequence of Annulohypoxylon stygium, Aspergillus mulundensis, Berkeleyomyces basicola (syn. Thielaviopsis basicola), Ceratocystis smalleyi, two Cercospora beticola strains, Coleophoma cylindrospora, Fusarium fracticaudum, Phialophora cf. hyalina, and Morchella septimelata.</title>
        <authorList>
            <person name="Wingfield B.D."/>
            <person name="Bills G.F."/>
            <person name="Dong Y."/>
            <person name="Huang W."/>
            <person name="Nel W.J."/>
            <person name="Swalarsk-Parry B.S."/>
            <person name="Vaghefi N."/>
            <person name="Wilken P.M."/>
            <person name="An Z."/>
            <person name="de Beer Z.W."/>
            <person name="De Vos L."/>
            <person name="Chen L."/>
            <person name="Duong T.A."/>
            <person name="Gao Y."/>
            <person name="Hammerbacher A."/>
            <person name="Kikkert J.R."/>
            <person name="Li Y."/>
            <person name="Li H."/>
            <person name="Li K."/>
            <person name="Li Q."/>
            <person name="Liu X."/>
            <person name="Ma X."/>
            <person name="Naidoo K."/>
            <person name="Pethybridge S.J."/>
            <person name="Sun J."/>
            <person name="Steenkamp E.T."/>
            <person name="van der Nest M.A."/>
            <person name="van Wyk S."/>
            <person name="Wingfield M.J."/>
            <person name="Xiong C."/>
            <person name="Yue Q."/>
            <person name="Zhang X."/>
        </authorList>
    </citation>
    <scope>NUCLEOTIDE SEQUENCE [LARGE SCALE GENOMIC DNA]</scope>
    <source>
        <strain evidence="9 10">BP5796</strain>
    </source>
</reference>
<dbReference type="OrthoDB" id="407298at2759"/>
<keyword evidence="10" id="KW-1185">Reference proteome</keyword>
<accession>A0A3D8S9Q2</accession>
<feature type="domain" description="Heme haloperoxidase family profile" evidence="8">
    <location>
        <begin position="32"/>
        <end position="229"/>
    </location>
</feature>
<evidence type="ECO:0000259" key="8">
    <source>
        <dbReference type="PROSITE" id="PS51405"/>
    </source>
</evidence>
<dbReference type="SUPFAM" id="SSF47571">
    <property type="entry name" value="Cloroperoxidase"/>
    <property type="match status" value="1"/>
</dbReference>
<evidence type="ECO:0000256" key="7">
    <source>
        <dbReference type="ARBA" id="ARBA00025795"/>
    </source>
</evidence>
<evidence type="ECO:0000256" key="1">
    <source>
        <dbReference type="ARBA" id="ARBA00001970"/>
    </source>
</evidence>
<comment type="similarity">
    <text evidence="7">Belongs to the chloroperoxidase family.</text>
</comment>
<evidence type="ECO:0000256" key="3">
    <source>
        <dbReference type="ARBA" id="ARBA00022617"/>
    </source>
</evidence>
<organism evidence="9 10">
    <name type="scientific">Coleophoma crateriformis</name>
    <dbReference type="NCBI Taxonomy" id="565419"/>
    <lineage>
        <taxon>Eukaryota</taxon>
        <taxon>Fungi</taxon>
        <taxon>Dikarya</taxon>
        <taxon>Ascomycota</taxon>
        <taxon>Pezizomycotina</taxon>
        <taxon>Leotiomycetes</taxon>
        <taxon>Helotiales</taxon>
        <taxon>Dermateaceae</taxon>
        <taxon>Coleophoma</taxon>
    </lineage>
</organism>
<evidence type="ECO:0000256" key="2">
    <source>
        <dbReference type="ARBA" id="ARBA00022559"/>
    </source>
</evidence>
<keyword evidence="3" id="KW-0349">Heme</keyword>
<evidence type="ECO:0000313" key="10">
    <source>
        <dbReference type="Proteomes" id="UP000256328"/>
    </source>
</evidence>
<name>A0A3D8S9Q2_9HELO</name>
<protein>
    <recommendedName>
        <fullName evidence="8">Heme haloperoxidase family profile domain-containing protein</fullName>
    </recommendedName>
</protein>
<evidence type="ECO:0000256" key="6">
    <source>
        <dbReference type="ARBA" id="ARBA00023004"/>
    </source>
</evidence>
<comment type="caution">
    <text evidence="9">The sequence shown here is derived from an EMBL/GenBank/DDBJ whole genome shotgun (WGS) entry which is preliminary data.</text>
</comment>
<comment type="cofactor">
    <cofactor evidence="1">
        <name>heme b</name>
        <dbReference type="ChEBI" id="CHEBI:60344"/>
    </cofactor>
</comment>
<dbReference type="InterPro" id="IPR036851">
    <property type="entry name" value="Chloroperoxidase-like_sf"/>
</dbReference>
<dbReference type="Gene3D" id="1.10.489.10">
    <property type="entry name" value="Chloroperoxidase-like"/>
    <property type="match status" value="1"/>
</dbReference>
<keyword evidence="6" id="KW-0408">Iron</keyword>
<dbReference type="GO" id="GO:0046872">
    <property type="term" value="F:metal ion binding"/>
    <property type="evidence" value="ECO:0007669"/>
    <property type="project" value="UniProtKB-KW"/>
</dbReference>
<dbReference type="Proteomes" id="UP000256328">
    <property type="component" value="Unassembled WGS sequence"/>
</dbReference>
<keyword evidence="2" id="KW-0575">Peroxidase</keyword>
<dbReference type="PROSITE" id="PS51405">
    <property type="entry name" value="HEME_HALOPEROXIDASE"/>
    <property type="match status" value="1"/>
</dbReference>
<evidence type="ECO:0000256" key="5">
    <source>
        <dbReference type="ARBA" id="ARBA00023002"/>
    </source>
</evidence>
<evidence type="ECO:0000256" key="4">
    <source>
        <dbReference type="ARBA" id="ARBA00022723"/>
    </source>
</evidence>
<proteinExistence type="inferred from homology"/>
<dbReference type="InterPro" id="IPR000028">
    <property type="entry name" value="Chloroperoxidase"/>
</dbReference>
<dbReference type="PANTHER" id="PTHR33577:SF9">
    <property type="entry name" value="PEROXIDASE STCC"/>
    <property type="match status" value="1"/>
</dbReference>
<keyword evidence="4" id="KW-0479">Metal-binding</keyword>
<sequence>MLWTEELIVAARAVQPRVPVNNAEELWPRAATYPPFLGARPTYVRAPWPGLNALANHDICPRSGTGYTIPILTKCLADGMNIAADASLLFGAGGILSSPNPLSLQFDLNQIGRHNMIIEHDASLSRADISTGNNYSFNQTIWRSVLAYYQGLDNATIPVAAKAKYNRVTTEAGRDPTFTYTPNQFILSYGETALYLGRYSTEIRAGLIRGGTIAIHRRLEQTSCTDNSR</sequence>
<dbReference type="GO" id="GO:0004601">
    <property type="term" value="F:peroxidase activity"/>
    <property type="evidence" value="ECO:0007669"/>
    <property type="project" value="UniProtKB-KW"/>
</dbReference>
<evidence type="ECO:0000313" key="9">
    <source>
        <dbReference type="EMBL" id="RDW83076.1"/>
    </source>
</evidence>
<dbReference type="EMBL" id="PDLN01000006">
    <property type="protein sequence ID" value="RDW83076.1"/>
    <property type="molecule type" value="Genomic_DNA"/>
</dbReference>
<dbReference type="PANTHER" id="PTHR33577">
    <property type="entry name" value="STERIGMATOCYSTIN BIOSYNTHESIS PEROXIDASE STCC-RELATED"/>
    <property type="match status" value="1"/>
</dbReference>
<dbReference type="Pfam" id="PF01328">
    <property type="entry name" value="Peroxidase_2"/>
    <property type="match status" value="1"/>
</dbReference>